<proteinExistence type="inferred from homology"/>
<evidence type="ECO:0000259" key="2">
    <source>
        <dbReference type="SMART" id="SM00822"/>
    </source>
</evidence>
<comment type="similarity">
    <text evidence="1">Belongs to the short-chain dehydrogenases/reductases (SDR) family.</text>
</comment>
<dbReference type="EMBL" id="CAEZWW010000009">
    <property type="protein sequence ID" value="CAB4662697.1"/>
    <property type="molecule type" value="Genomic_DNA"/>
</dbReference>
<sequence length="255" mass="26308">MSNSTNRIAAITGGASGIGLAFAELWVSQGGRVVLLDMNAEAISSSVENLGGEAKARGVVTDVTNNDSVVAAFESIRLNEEALHVGVNCAGIARPAPSSDVSDDDWMLLIDIHLSGTMRACRAAHGLMKAGGGGSIINISSVASQMGMPKRASYCAAKAGIDGLTRVLAVEWAPDNIRVNAVAPGYVQTAMTDILVAQGKLDLRPIIARTPMKRLAAPAEIASVIGFLASDAASYVTGHSLVTDGGMTVDGNWYP</sequence>
<dbReference type="InterPro" id="IPR036291">
    <property type="entry name" value="NAD(P)-bd_dom_sf"/>
</dbReference>
<dbReference type="Gene3D" id="3.40.50.720">
    <property type="entry name" value="NAD(P)-binding Rossmann-like Domain"/>
    <property type="match status" value="1"/>
</dbReference>
<evidence type="ECO:0000256" key="1">
    <source>
        <dbReference type="ARBA" id="ARBA00006484"/>
    </source>
</evidence>
<feature type="domain" description="Ketoreductase" evidence="2">
    <location>
        <begin position="7"/>
        <end position="180"/>
    </location>
</feature>
<dbReference type="SMART" id="SM00822">
    <property type="entry name" value="PKS_KR"/>
    <property type="match status" value="1"/>
</dbReference>
<dbReference type="GO" id="GO:0016616">
    <property type="term" value="F:oxidoreductase activity, acting on the CH-OH group of donors, NAD or NADP as acceptor"/>
    <property type="evidence" value="ECO:0007669"/>
    <property type="project" value="TreeGrafter"/>
</dbReference>
<name>A0A6J6LL28_9ZZZZ</name>
<reference evidence="3" key="1">
    <citation type="submission" date="2020-05" db="EMBL/GenBank/DDBJ databases">
        <authorList>
            <person name="Chiriac C."/>
            <person name="Salcher M."/>
            <person name="Ghai R."/>
            <person name="Kavagutti S V."/>
        </authorList>
    </citation>
    <scope>NUCLEOTIDE SEQUENCE</scope>
</reference>
<dbReference type="PROSITE" id="PS00061">
    <property type="entry name" value="ADH_SHORT"/>
    <property type="match status" value="1"/>
</dbReference>
<dbReference type="CDD" id="cd05233">
    <property type="entry name" value="SDR_c"/>
    <property type="match status" value="1"/>
</dbReference>
<dbReference type="InterPro" id="IPR020904">
    <property type="entry name" value="Sc_DH/Rdtase_CS"/>
</dbReference>
<dbReference type="Pfam" id="PF13561">
    <property type="entry name" value="adh_short_C2"/>
    <property type="match status" value="1"/>
</dbReference>
<dbReference type="InterPro" id="IPR057326">
    <property type="entry name" value="KR_dom"/>
</dbReference>
<dbReference type="AlphaFoldDB" id="A0A6J6LL28"/>
<dbReference type="GO" id="GO:0030497">
    <property type="term" value="P:fatty acid elongation"/>
    <property type="evidence" value="ECO:0007669"/>
    <property type="project" value="TreeGrafter"/>
</dbReference>
<gene>
    <name evidence="3" type="ORF">UFOPK2310_00163</name>
</gene>
<dbReference type="PRINTS" id="PR00080">
    <property type="entry name" value="SDRFAMILY"/>
</dbReference>
<dbReference type="InterPro" id="IPR002347">
    <property type="entry name" value="SDR_fam"/>
</dbReference>
<organism evidence="3">
    <name type="scientific">freshwater metagenome</name>
    <dbReference type="NCBI Taxonomy" id="449393"/>
    <lineage>
        <taxon>unclassified sequences</taxon>
        <taxon>metagenomes</taxon>
        <taxon>ecological metagenomes</taxon>
    </lineage>
</organism>
<accession>A0A6J6LL28</accession>
<dbReference type="PANTHER" id="PTHR42760">
    <property type="entry name" value="SHORT-CHAIN DEHYDROGENASES/REDUCTASES FAMILY MEMBER"/>
    <property type="match status" value="1"/>
</dbReference>
<protein>
    <submittedName>
        <fullName evidence="3">Unannotated protein</fullName>
    </submittedName>
</protein>
<dbReference type="SUPFAM" id="SSF51735">
    <property type="entry name" value="NAD(P)-binding Rossmann-fold domains"/>
    <property type="match status" value="1"/>
</dbReference>
<evidence type="ECO:0000313" key="3">
    <source>
        <dbReference type="EMBL" id="CAB4662697.1"/>
    </source>
</evidence>
<dbReference type="FunFam" id="3.40.50.720:FF:000084">
    <property type="entry name" value="Short-chain dehydrogenase reductase"/>
    <property type="match status" value="1"/>
</dbReference>
<dbReference type="PANTHER" id="PTHR42760:SF123">
    <property type="entry name" value="OXIDOREDUCTASE"/>
    <property type="match status" value="1"/>
</dbReference>
<dbReference type="PRINTS" id="PR00081">
    <property type="entry name" value="GDHRDH"/>
</dbReference>